<dbReference type="AlphaFoldDB" id="A0A803R1B8"/>
<dbReference type="Proteomes" id="UP000596661">
    <property type="component" value="Chromosome 3"/>
</dbReference>
<proteinExistence type="predicted"/>
<evidence type="ECO:0000313" key="1">
    <source>
        <dbReference type="EnsemblPlants" id="cds.novel_model_3902_5bd9a17a"/>
    </source>
</evidence>
<dbReference type="Gramene" id="novel_model_3902_5bd9a17a">
    <property type="protein sequence ID" value="cds.novel_model_3902_5bd9a17a"/>
    <property type="gene ID" value="novel_gene_2096_5bd9a17a"/>
</dbReference>
<reference evidence="1" key="1">
    <citation type="submission" date="2018-11" db="EMBL/GenBank/DDBJ databases">
        <authorList>
            <person name="Grassa J C."/>
        </authorList>
    </citation>
    <scope>NUCLEOTIDE SEQUENCE [LARGE SCALE GENOMIC DNA]</scope>
</reference>
<protein>
    <submittedName>
        <fullName evidence="1">Uncharacterized protein</fullName>
    </submittedName>
</protein>
<evidence type="ECO:0000313" key="2">
    <source>
        <dbReference type="Proteomes" id="UP000596661"/>
    </source>
</evidence>
<organism evidence="1 2">
    <name type="scientific">Cannabis sativa</name>
    <name type="common">Hemp</name>
    <name type="synonym">Marijuana</name>
    <dbReference type="NCBI Taxonomy" id="3483"/>
    <lineage>
        <taxon>Eukaryota</taxon>
        <taxon>Viridiplantae</taxon>
        <taxon>Streptophyta</taxon>
        <taxon>Embryophyta</taxon>
        <taxon>Tracheophyta</taxon>
        <taxon>Spermatophyta</taxon>
        <taxon>Magnoliopsida</taxon>
        <taxon>eudicotyledons</taxon>
        <taxon>Gunneridae</taxon>
        <taxon>Pentapetalae</taxon>
        <taxon>rosids</taxon>
        <taxon>fabids</taxon>
        <taxon>Rosales</taxon>
        <taxon>Cannabaceae</taxon>
        <taxon>Cannabis</taxon>
    </lineage>
</organism>
<sequence>MLMNQLDALVPFGTQGQQRRRNGMHSQLGAIRFFFGKITICKGFKCFPFLEKTNRHELIF</sequence>
<dbReference type="EMBL" id="UZAU01000347">
    <property type="status" value="NOT_ANNOTATED_CDS"/>
    <property type="molecule type" value="Genomic_DNA"/>
</dbReference>
<keyword evidence="2" id="KW-1185">Reference proteome</keyword>
<name>A0A803R1B8_CANSA</name>
<reference evidence="1" key="2">
    <citation type="submission" date="2021-03" db="UniProtKB">
        <authorList>
            <consortium name="EnsemblPlants"/>
        </authorList>
    </citation>
    <scope>IDENTIFICATION</scope>
</reference>
<accession>A0A803R1B8</accession>
<dbReference type="EnsemblPlants" id="novel_model_3902_5bd9a17a">
    <property type="protein sequence ID" value="cds.novel_model_3902_5bd9a17a"/>
    <property type="gene ID" value="novel_gene_2096_5bd9a17a"/>
</dbReference>